<accession>A0A221W3U8</accession>
<dbReference type="PANTHER" id="PTHR38133">
    <property type="entry name" value="SLR1429 PROTEIN"/>
    <property type="match status" value="1"/>
</dbReference>
<dbReference type="EMBL" id="CP022521">
    <property type="protein sequence ID" value="ASO20434.1"/>
    <property type="molecule type" value="Genomic_DNA"/>
</dbReference>
<reference evidence="1 2" key="1">
    <citation type="submission" date="2017-07" db="EMBL/GenBank/DDBJ databases">
        <title>Complete genome sequence of Actinoalloteichus hoggarensis DSM 45943, type strain of Actinoalloteichus hoggarensis.</title>
        <authorList>
            <person name="Ruckert C."/>
            <person name="Nouioui I."/>
            <person name="Willmese J."/>
            <person name="van Wezel G."/>
            <person name="Klenk H.-P."/>
            <person name="Kalinowski J."/>
            <person name="Zotchev S.B."/>
        </authorList>
    </citation>
    <scope>NUCLEOTIDE SEQUENCE [LARGE SCALE GENOMIC DNA]</scope>
    <source>
        <strain evidence="1 2">DSM 45943</strain>
    </source>
</reference>
<dbReference type="InterPro" id="IPR007527">
    <property type="entry name" value="Znf_SWIM"/>
</dbReference>
<keyword evidence="2" id="KW-1185">Reference proteome</keyword>
<proteinExistence type="predicted"/>
<dbReference type="AlphaFoldDB" id="A0A221W3U8"/>
<dbReference type="KEGG" id="ahg:AHOG_13955"/>
<dbReference type="PROSITE" id="PS50966">
    <property type="entry name" value="ZF_SWIM"/>
    <property type="match status" value="1"/>
</dbReference>
<dbReference type="RefSeq" id="WP_211290595.1">
    <property type="nucleotide sequence ID" value="NZ_CP022521.1"/>
</dbReference>
<evidence type="ECO:0000313" key="1">
    <source>
        <dbReference type="EMBL" id="ASO20434.1"/>
    </source>
</evidence>
<evidence type="ECO:0000313" key="2">
    <source>
        <dbReference type="Proteomes" id="UP000204221"/>
    </source>
</evidence>
<gene>
    <name evidence="1" type="ORF">AHOG_13955</name>
</gene>
<dbReference type="PANTHER" id="PTHR38133:SF1">
    <property type="entry name" value="SLR1429 PROTEIN"/>
    <property type="match status" value="1"/>
</dbReference>
<organism evidence="1 2">
    <name type="scientific">Actinoalloteichus hoggarensis</name>
    <dbReference type="NCBI Taxonomy" id="1470176"/>
    <lineage>
        <taxon>Bacteria</taxon>
        <taxon>Bacillati</taxon>
        <taxon>Actinomycetota</taxon>
        <taxon>Actinomycetes</taxon>
        <taxon>Pseudonocardiales</taxon>
        <taxon>Pseudonocardiaceae</taxon>
        <taxon>Actinoalloteichus</taxon>
    </lineage>
</organism>
<name>A0A221W3U8_9PSEU</name>
<sequence length="189" mass="19968">MAAEFGATVWGRAWLRTVESTSVTTVDSGLPKARALARNKAVEGLAVGTGRVTAGVRVKDVVYRVGLILPEWTGDMRMEAERLVAGVAAQRAALAPGDLPDALEADLRGAGVDLVVPAADQVVQCDCRARGPRCVHVVAVLYSLVQRIDEEPALALVLRSARAARIGESASGVERIPLGQLDPARFYGD</sequence>
<dbReference type="Pfam" id="PF04434">
    <property type="entry name" value="SWIM"/>
    <property type="match status" value="1"/>
</dbReference>
<dbReference type="GO" id="GO:0008270">
    <property type="term" value="F:zinc ion binding"/>
    <property type="evidence" value="ECO:0007669"/>
    <property type="project" value="InterPro"/>
</dbReference>
<dbReference type="Proteomes" id="UP000204221">
    <property type="component" value="Chromosome"/>
</dbReference>
<protein>
    <submittedName>
        <fullName evidence="1">Uncharacterized protein</fullName>
    </submittedName>
</protein>